<keyword evidence="2" id="KW-1185">Reference proteome</keyword>
<evidence type="ECO:0000313" key="2">
    <source>
        <dbReference type="Proteomes" id="UP000729913"/>
    </source>
</evidence>
<proteinExistence type="predicted"/>
<dbReference type="Proteomes" id="UP000729913">
    <property type="component" value="Unassembled WGS sequence"/>
</dbReference>
<protein>
    <submittedName>
        <fullName evidence="1">Uncharacterized protein</fullName>
    </submittedName>
</protein>
<reference evidence="1" key="2">
    <citation type="submission" date="2021-04" db="EMBL/GenBank/DDBJ databases">
        <title>Genome-wide patterns of bracovirus chromosomal integration into multiple host tissues during parasitism.</title>
        <authorList>
            <person name="Chebbi M.A.C."/>
        </authorList>
    </citation>
    <scope>NUCLEOTIDE SEQUENCE</scope>
    <source>
        <tissue evidence="1">Whole body</tissue>
    </source>
</reference>
<organism evidence="1 2">
    <name type="scientific">Cotesia typhae</name>
    <dbReference type="NCBI Taxonomy" id="2053667"/>
    <lineage>
        <taxon>Eukaryota</taxon>
        <taxon>Metazoa</taxon>
        <taxon>Ecdysozoa</taxon>
        <taxon>Arthropoda</taxon>
        <taxon>Hexapoda</taxon>
        <taxon>Insecta</taxon>
        <taxon>Pterygota</taxon>
        <taxon>Neoptera</taxon>
        <taxon>Endopterygota</taxon>
        <taxon>Hymenoptera</taxon>
        <taxon>Apocrita</taxon>
        <taxon>Ichneumonoidea</taxon>
        <taxon>Braconidae</taxon>
        <taxon>Microgastrinae</taxon>
        <taxon>Cotesia</taxon>
    </lineage>
</organism>
<dbReference type="EMBL" id="JAAOIC020000067">
    <property type="protein sequence ID" value="KAG8034839.1"/>
    <property type="molecule type" value="Genomic_DNA"/>
</dbReference>
<reference evidence="1" key="1">
    <citation type="submission" date="2020-03" db="EMBL/GenBank/DDBJ databases">
        <authorList>
            <person name="Chebbi M.A."/>
            <person name="Drezen J.M."/>
        </authorList>
    </citation>
    <scope>NUCLEOTIDE SEQUENCE</scope>
    <source>
        <tissue evidence="1">Whole body</tissue>
    </source>
</reference>
<evidence type="ECO:0000313" key="1">
    <source>
        <dbReference type="EMBL" id="KAG8034839.1"/>
    </source>
</evidence>
<dbReference type="AlphaFoldDB" id="A0A8J5R9G3"/>
<sequence>MGSIRPFSETLFLLFYANIFEKTVTIMESAAPIIVKTWESSPNALTEIKFNESIQNVKNCHADRFDRRLGHCYDQCSGSAPLMVNAVPTFAKIWDSSPNALIQPKFNGKLFVKMKMNAAARNANSKDTQHFAKNNDYLSD</sequence>
<comment type="caution">
    <text evidence="1">The sequence shown here is derived from an EMBL/GenBank/DDBJ whole genome shotgun (WGS) entry which is preliminary data.</text>
</comment>
<name>A0A8J5R9G3_9HYME</name>
<gene>
    <name evidence="1" type="ORF">G9C98_007915</name>
</gene>
<accession>A0A8J5R9G3</accession>